<feature type="region of interest" description="Disordered" evidence="5">
    <location>
        <begin position="895"/>
        <end position="934"/>
    </location>
</feature>
<dbReference type="GO" id="GO:0016192">
    <property type="term" value="P:vesicle-mediated transport"/>
    <property type="evidence" value="ECO:0007669"/>
    <property type="project" value="InterPro"/>
</dbReference>
<feature type="region of interest" description="Disordered" evidence="5">
    <location>
        <begin position="749"/>
        <end position="768"/>
    </location>
</feature>
<keyword evidence="3" id="KW-0653">Protein transport</keyword>
<feature type="compositionally biased region" description="Basic and acidic residues" evidence="5">
    <location>
        <begin position="923"/>
        <end position="934"/>
    </location>
</feature>
<evidence type="ECO:0000256" key="3">
    <source>
        <dbReference type="ARBA" id="ARBA00022927"/>
    </source>
</evidence>
<evidence type="ECO:0000259" key="6">
    <source>
        <dbReference type="Pfam" id="PF01602"/>
    </source>
</evidence>
<dbReference type="GO" id="GO:0012505">
    <property type="term" value="C:endomembrane system"/>
    <property type="evidence" value="ECO:0007669"/>
    <property type="project" value="UniProtKB-SubCell"/>
</dbReference>
<proteinExistence type="predicted"/>
<evidence type="ECO:0000256" key="4">
    <source>
        <dbReference type="ARBA" id="ARBA00023136"/>
    </source>
</evidence>
<comment type="subcellular location">
    <subcellularLocation>
        <location evidence="1">Endomembrane system</location>
    </subcellularLocation>
</comment>
<feature type="compositionally biased region" description="Polar residues" evidence="5">
    <location>
        <begin position="695"/>
        <end position="709"/>
    </location>
</feature>
<dbReference type="InterPro" id="IPR002553">
    <property type="entry name" value="Clathrin/coatomer_adapt-like_N"/>
</dbReference>
<evidence type="ECO:0000256" key="2">
    <source>
        <dbReference type="ARBA" id="ARBA00022448"/>
    </source>
</evidence>
<dbReference type="EMBL" id="HBIS01004813">
    <property type="protein sequence ID" value="CAE0610552.1"/>
    <property type="molecule type" value="Transcribed_RNA"/>
</dbReference>
<evidence type="ECO:0000313" key="7">
    <source>
        <dbReference type="EMBL" id="CAE0610552.1"/>
    </source>
</evidence>
<dbReference type="AlphaFoldDB" id="A0A7S3UCP7"/>
<gene>
    <name evidence="7" type="ORF">PSAL00342_LOCUS4387</name>
</gene>
<dbReference type="PANTHER" id="PTHR22780">
    <property type="entry name" value="ADAPTIN, ALPHA/GAMMA/EPSILON"/>
    <property type="match status" value="1"/>
</dbReference>
<reference evidence="7" key="1">
    <citation type="submission" date="2021-01" db="EMBL/GenBank/DDBJ databases">
        <authorList>
            <person name="Corre E."/>
            <person name="Pelletier E."/>
            <person name="Niang G."/>
            <person name="Scheremetjew M."/>
            <person name="Finn R."/>
            <person name="Kale V."/>
            <person name="Holt S."/>
            <person name="Cochrane G."/>
            <person name="Meng A."/>
            <person name="Brown T."/>
            <person name="Cohen L."/>
        </authorList>
    </citation>
    <scope>NUCLEOTIDE SEQUENCE</scope>
    <source>
        <strain evidence="7">CCMP1897</strain>
    </source>
</reference>
<organism evidence="7">
    <name type="scientific">Picocystis salinarum</name>
    <dbReference type="NCBI Taxonomy" id="88271"/>
    <lineage>
        <taxon>Eukaryota</taxon>
        <taxon>Viridiplantae</taxon>
        <taxon>Chlorophyta</taxon>
        <taxon>Picocystophyceae</taxon>
        <taxon>Picocystales</taxon>
        <taxon>Picocystaceae</taxon>
        <taxon>Picocystis</taxon>
    </lineage>
</organism>
<feature type="domain" description="Clathrin/coatomer adaptor adaptin-like N-terminal" evidence="6">
    <location>
        <begin position="48"/>
        <end position="511"/>
    </location>
</feature>
<dbReference type="InterPro" id="IPR011989">
    <property type="entry name" value="ARM-like"/>
</dbReference>
<protein>
    <recommendedName>
        <fullName evidence="6">Clathrin/coatomer adaptor adaptin-like N-terminal domain-containing protein</fullName>
    </recommendedName>
</protein>
<name>A0A7S3UCP7_9CHLO</name>
<feature type="region of interest" description="Disordered" evidence="5">
    <location>
        <begin position="693"/>
        <end position="733"/>
    </location>
</feature>
<keyword evidence="2" id="KW-0813">Transport</keyword>
<dbReference type="Gene3D" id="1.25.10.10">
    <property type="entry name" value="Leucine-rich Repeat Variant"/>
    <property type="match status" value="1"/>
</dbReference>
<dbReference type="Pfam" id="PF01602">
    <property type="entry name" value="Adaptin_N"/>
    <property type="match status" value="1"/>
</dbReference>
<feature type="compositionally biased region" description="Polar residues" evidence="5">
    <location>
        <begin position="717"/>
        <end position="733"/>
    </location>
</feature>
<dbReference type="InterPro" id="IPR016024">
    <property type="entry name" value="ARM-type_fold"/>
</dbReference>
<dbReference type="SUPFAM" id="SSF48371">
    <property type="entry name" value="ARM repeat"/>
    <property type="match status" value="1"/>
</dbReference>
<accession>A0A7S3UCP7</accession>
<sequence>MASVSAVATRVGKTLAFSREFTDLVRAIGECKSKQEEDGIVEREAANLKARLAQPKLDQSKIKEYIVRLMYVEMLGHDASFGYVFAVKATHENNLMAKKVGYLASAIFLNDDDELIFLMINTIQNDLRSDNLLVVCAALDTICNLCSEDAVPAILPLVLDLLKHPKEIVRKKAVLALHRMHETSPYVEDCLDHFQEVLCDKDPSVMSAAICALHSLVAADSLAYKGLTTSFVTILKQVASGRLPKTFDYHKSPAPFIQIRILKVLALLGANDRQCSSLIYPVLADVLRGTNGSTTISNSILYECVKTITCIYPNPQLLSSAEEVTSRLLKSGSSNLRYVGVSAMICIIQVDSAFVEQHQMTVIDCLEDPDDSLRKKTLELLEKMTSPDNVDVIVERMLEFLHGITDEVVKRDIVSRVSALVERFSPDDSWFLSTMNRIFEVGGEEVEDVLAHNLIHLIAEGGGDGNDELRKIAVRSYVELLQKAELPAVMLKVISWVLGEFAVTYSELSHTQVIDMLCDIGFRKPHDEDLLCYITTGIMKVCAHGGPGLLSSQAEAVVTKIAGAQSTLLSQIAHELQTFLTFPAEAFQAICPSGGSSQRMQSLEFAQMDKFVEEQIVMGSDIDQVQQERVEIKQRTTPTSKPKLKVEAYQRPERIASTAVAVNQEDTFAMQPPQFQEQEPKLALNPRRRRWGQHTAGTYQSEPVTQQGSRAGREEGGNNSVEYASQSTVEDTLPSQRQQLAASLFGARNKRNTLPHSGVELDGSTAGVQNPVSAPVEPLGNLLDLDAPTEQTVQNPADDIFSQLETLSIGDPRNSTGSVEGGGPPYEASTAGGAGHGIDLLMGDFQADNASEHDAPTRLHHESSEVLVASEGNTNLFGSGNHTATDLFSLQSQSSIPLEAQKNKSLAPSKPGAMRPGKGPALAEKKDPFQDLLG</sequence>
<evidence type="ECO:0000256" key="5">
    <source>
        <dbReference type="SAM" id="MobiDB-lite"/>
    </source>
</evidence>
<dbReference type="GO" id="GO:0006886">
    <property type="term" value="P:intracellular protein transport"/>
    <property type="evidence" value="ECO:0007669"/>
    <property type="project" value="InterPro"/>
</dbReference>
<dbReference type="InterPro" id="IPR050840">
    <property type="entry name" value="Adaptor_Complx_Large_Subunit"/>
</dbReference>
<keyword evidence="4" id="KW-0472">Membrane</keyword>
<dbReference type="GO" id="GO:0030117">
    <property type="term" value="C:membrane coat"/>
    <property type="evidence" value="ECO:0007669"/>
    <property type="project" value="InterPro"/>
</dbReference>
<evidence type="ECO:0000256" key="1">
    <source>
        <dbReference type="ARBA" id="ARBA00004308"/>
    </source>
</evidence>